<dbReference type="PANTHER" id="PTHR43610:SF1">
    <property type="entry name" value="N-ACETYLTRANSFERASE DOMAIN-CONTAINING PROTEIN"/>
    <property type="match status" value="1"/>
</dbReference>
<protein>
    <submittedName>
        <fullName evidence="2">Acyl-CoA N-acyltransferase</fullName>
    </submittedName>
</protein>
<dbReference type="OrthoDB" id="64477at2759"/>
<dbReference type="Proteomes" id="UP000807306">
    <property type="component" value="Unassembled WGS sequence"/>
</dbReference>
<dbReference type="InterPro" id="IPR016181">
    <property type="entry name" value="Acyl_CoA_acyltransferase"/>
</dbReference>
<dbReference type="EMBL" id="MU157846">
    <property type="protein sequence ID" value="KAF9529437.1"/>
    <property type="molecule type" value="Genomic_DNA"/>
</dbReference>
<evidence type="ECO:0000259" key="1">
    <source>
        <dbReference type="PROSITE" id="PS51186"/>
    </source>
</evidence>
<sequence length="202" mass="23128">MPRHSITLESPWNRIRLVPPSAEDDEAFAGCRTHPISRRYLRFLPTTMTTEEARLFREKRAEESDRVDFYIQYTKEDGTTSFGGNGGYFHIDSANLACESGIIVHPDLHGKNIATELFYVLLRHIFEDKKLHRVMFITASDNVGMLGWLEKVAGATLEGEMREAWKGLDGKFASAKAYSILEGEWWDGVKRLEDRMNRALSK</sequence>
<accession>A0A9P6EIF6</accession>
<dbReference type="InterPro" id="IPR000182">
    <property type="entry name" value="GNAT_dom"/>
</dbReference>
<gene>
    <name evidence="2" type="ORF">CPB83DRAFT_926798</name>
</gene>
<reference evidence="2" key="1">
    <citation type="submission" date="2020-11" db="EMBL/GenBank/DDBJ databases">
        <authorList>
            <consortium name="DOE Joint Genome Institute"/>
            <person name="Ahrendt S."/>
            <person name="Riley R."/>
            <person name="Andreopoulos W."/>
            <person name="Labutti K."/>
            <person name="Pangilinan J."/>
            <person name="Ruiz-Duenas F.J."/>
            <person name="Barrasa J.M."/>
            <person name="Sanchez-Garcia M."/>
            <person name="Camarero S."/>
            <person name="Miyauchi S."/>
            <person name="Serrano A."/>
            <person name="Linde D."/>
            <person name="Babiker R."/>
            <person name="Drula E."/>
            <person name="Ayuso-Fernandez I."/>
            <person name="Pacheco R."/>
            <person name="Padilla G."/>
            <person name="Ferreira P."/>
            <person name="Barriuso J."/>
            <person name="Kellner H."/>
            <person name="Castanera R."/>
            <person name="Alfaro M."/>
            <person name="Ramirez L."/>
            <person name="Pisabarro A.G."/>
            <person name="Kuo A."/>
            <person name="Tritt A."/>
            <person name="Lipzen A."/>
            <person name="He G."/>
            <person name="Yan M."/>
            <person name="Ng V."/>
            <person name="Cullen D."/>
            <person name="Martin F."/>
            <person name="Rosso M.-N."/>
            <person name="Henrissat B."/>
            <person name="Hibbett D."/>
            <person name="Martinez A.T."/>
            <person name="Grigoriev I.V."/>
        </authorList>
    </citation>
    <scope>NUCLEOTIDE SEQUENCE</scope>
    <source>
        <strain evidence="2">CBS 506.95</strain>
    </source>
</reference>
<dbReference type="SUPFAM" id="SSF55729">
    <property type="entry name" value="Acyl-CoA N-acyltransferases (Nat)"/>
    <property type="match status" value="1"/>
</dbReference>
<evidence type="ECO:0000313" key="2">
    <source>
        <dbReference type="EMBL" id="KAF9529437.1"/>
    </source>
</evidence>
<dbReference type="Gene3D" id="3.40.630.30">
    <property type="match status" value="1"/>
</dbReference>
<organism evidence="2 3">
    <name type="scientific">Crepidotus variabilis</name>
    <dbReference type="NCBI Taxonomy" id="179855"/>
    <lineage>
        <taxon>Eukaryota</taxon>
        <taxon>Fungi</taxon>
        <taxon>Dikarya</taxon>
        <taxon>Basidiomycota</taxon>
        <taxon>Agaricomycotina</taxon>
        <taxon>Agaricomycetes</taxon>
        <taxon>Agaricomycetidae</taxon>
        <taxon>Agaricales</taxon>
        <taxon>Agaricineae</taxon>
        <taxon>Crepidotaceae</taxon>
        <taxon>Crepidotus</taxon>
    </lineage>
</organism>
<comment type="caution">
    <text evidence="2">The sequence shown here is derived from an EMBL/GenBank/DDBJ whole genome shotgun (WGS) entry which is preliminary data.</text>
</comment>
<dbReference type="PANTHER" id="PTHR43610">
    <property type="entry name" value="BLL6696 PROTEIN"/>
    <property type="match status" value="1"/>
</dbReference>
<dbReference type="AlphaFoldDB" id="A0A9P6EIF6"/>
<dbReference type="PROSITE" id="PS51186">
    <property type="entry name" value="GNAT"/>
    <property type="match status" value="1"/>
</dbReference>
<name>A0A9P6EIF6_9AGAR</name>
<feature type="domain" description="N-acetyltransferase" evidence="1">
    <location>
        <begin position="13"/>
        <end position="174"/>
    </location>
</feature>
<dbReference type="GO" id="GO:0016747">
    <property type="term" value="F:acyltransferase activity, transferring groups other than amino-acyl groups"/>
    <property type="evidence" value="ECO:0007669"/>
    <property type="project" value="InterPro"/>
</dbReference>
<keyword evidence="3" id="KW-1185">Reference proteome</keyword>
<dbReference type="Pfam" id="PF13302">
    <property type="entry name" value="Acetyltransf_3"/>
    <property type="match status" value="1"/>
</dbReference>
<proteinExistence type="predicted"/>
<evidence type="ECO:0000313" key="3">
    <source>
        <dbReference type="Proteomes" id="UP000807306"/>
    </source>
</evidence>